<dbReference type="PROSITE" id="PS00614">
    <property type="entry name" value="IGPS"/>
    <property type="match status" value="1"/>
</dbReference>
<keyword evidence="8" id="KW-0456">Lyase</keyword>
<comment type="pathway">
    <text evidence="2">Amino-acid biosynthesis; L-tryptophan biosynthesis; L-tryptophan from chorismate: step 4/5.</text>
</comment>
<protein>
    <recommendedName>
        <fullName evidence="3">indole-3-glycerol-phosphate synthase</fullName>
        <ecNumber evidence="3">4.1.1.48</ecNumber>
    </recommendedName>
</protein>
<dbReference type="InterPro" id="IPR013798">
    <property type="entry name" value="Indole-3-glycerol_P_synth_dom"/>
</dbReference>
<evidence type="ECO:0000256" key="4">
    <source>
        <dbReference type="ARBA" id="ARBA00022605"/>
    </source>
</evidence>
<dbReference type="SUPFAM" id="SSF51366">
    <property type="entry name" value="Ribulose-phoshate binding barrel"/>
    <property type="match status" value="1"/>
</dbReference>
<evidence type="ECO:0000256" key="3">
    <source>
        <dbReference type="ARBA" id="ARBA00012362"/>
    </source>
</evidence>
<reference evidence="10" key="1">
    <citation type="submission" date="2018-05" db="EMBL/GenBank/DDBJ databases">
        <authorList>
            <person name="Lanie J.A."/>
            <person name="Ng W.-L."/>
            <person name="Kazmierczak K.M."/>
            <person name="Andrzejewski T.M."/>
            <person name="Davidsen T.M."/>
            <person name="Wayne K.J."/>
            <person name="Tettelin H."/>
            <person name="Glass J.I."/>
            <person name="Rusch D."/>
            <person name="Podicherti R."/>
            <person name="Tsui H.-C.T."/>
            <person name="Winkler M.E."/>
        </authorList>
    </citation>
    <scope>NUCLEOTIDE SEQUENCE</scope>
</reference>
<evidence type="ECO:0000256" key="1">
    <source>
        <dbReference type="ARBA" id="ARBA00001633"/>
    </source>
</evidence>
<dbReference type="CDD" id="cd00331">
    <property type="entry name" value="IGPS"/>
    <property type="match status" value="1"/>
</dbReference>
<evidence type="ECO:0000256" key="8">
    <source>
        <dbReference type="ARBA" id="ARBA00023239"/>
    </source>
</evidence>
<dbReference type="NCBIfam" id="NF001377">
    <property type="entry name" value="PRK00278.2-4"/>
    <property type="match status" value="1"/>
</dbReference>
<dbReference type="Gene3D" id="3.20.20.70">
    <property type="entry name" value="Aldolase class I"/>
    <property type="match status" value="1"/>
</dbReference>
<keyword evidence="5" id="KW-0210">Decarboxylase</keyword>
<dbReference type="PANTHER" id="PTHR22854:SF2">
    <property type="entry name" value="INDOLE-3-GLYCEROL-PHOSPHATE SYNTHASE"/>
    <property type="match status" value="1"/>
</dbReference>
<dbReference type="InterPro" id="IPR001468">
    <property type="entry name" value="Indole-3-GlycerolPSynthase_CS"/>
</dbReference>
<dbReference type="PANTHER" id="PTHR22854">
    <property type="entry name" value="TRYPTOPHAN BIOSYNTHESIS PROTEIN"/>
    <property type="match status" value="1"/>
</dbReference>
<dbReference type="InterPro" id="IPR013785">
    <property type="entry name" value="Aldolase_TIM"/>
</dbReference>
<dbReference type="InterPro" id="IPR045186">
    <property type="entry name" value="Indole-3-glycerol_P_synth"/>
</dbReference>
<evidence type="ECO:0000256" key="7">
    <source>
        <dbReference type="ARBA" id="ARBA00023141"/>
    </source>
</evidence>
<accession>A0A382SQV8</accession>
<feature type="domain" description="Indole-3-glycerol phosphate synthase" evidence="9">
    <location>
        <begin position="17"/>
        <end position="242"/>
    </location>
</feature>
<keyword evidence="4" id="KW-0028">Amino-acid biosynthesis</keyword>
<comment type="catalytic activity">
    <reaction evidence="1">
        <text>1-(2-carboxyphenylamino)-1-deoxy-D-ribulose 5-phosphate + H(+) = (1S,2R)-1-C-(indol-3-yl)glycerol 3-phosphate + CO2 + H2O</text>
        <dbReference type="Rhea" id="RHEA:23476"/>
        <dbReference type="ChEBI" id="CHEBI:15377"/>
        <dbReference type="ChEBI" id="CHEBI:15378"/>
        <dbReference type="ChEBI" id="CHEBI:16526"/>
        <dbReference type="ChEBI" id="CHEBI:58613"/>
        <dbReference type="ChEBI" id="CHEBI:58866"/>
        <dbReference type="EC" id="4.1.1.48"/>
    </reaction>
</comment>
<dbReference type="AlphaFoldDB" id="A0A382SQV8"/>
<dbReference type="HAMAP" id="MF_00134_A">
    <property type="entry name" value="IGPS_A"/>
    <property type="match status" value="1"/>
</dbReference>
<dbReference type="InterPro" id="IPR011060">
    <property type="entry name" value="RibuloseP-bd_barrel"/>
</dbReference>
<evidence type="ECO:0000259" key="9">
    <source>
        <dbReference type="Pfam" id="PF00218"/>
    </source>
</evidence>
<evidence type="ECO:0000313" key="10">
    <source>
        <dbReference type="EMBL" id="SVD12193.1"/>
    </source>
</evidence>
<dbReference type="Pfam" id="PF00218">
    <property type="entry name" value="IGPS"/>
    <property type="match status" value="1"/>
</dbReference>
<proteinExistence type="inferred from homology"/>
<dbReference type="HAMAP" id="MF_00134_B">
    <property type="entry name" value="IGPS_B"/>
    <property type="match status" value="1"/>
</dbReference>
<keyword evidence="7" id="KW-0057">Aromatic amino acid biosynthesis</keyword>
<evidence type="ECO:0000256" key="2">
    <source>
        <dbReference type="ARBA" id="ARBA00004696"/>
    </source>
</evidence>
<keyword evidence="6" id="KW-0822">Tryptophan biosynthesis</keyword>
<dbReference type="GO" id="GO:0004640">
    <property type="term" value="F:phosphoribosylanthranilate isomerase activity"/>
    <property type="evidence" value="ECO:0007669"/>
    <property type="project" value="TreeGrafter"/>
</dbReference>
<sequence length="246" mass="27247">REIVAECKRVSPDPMATAQQRKPRPFGAVLRQENRISVIAEFKKASPSKGVIRDNMEPIDVADIYEANGASAMSVLTDENFFLGHADFLTAIHDRISLPVLRKDFMIDPYQIHEAYAMGADAILLIVSALTDDELVQFQQIARDIGMASLVEVHHEYELNRALDTQARIIGINNRDLTDFSVDLNNSLTLKGRIPEDVITVSESGIHGYKDVETLRNAGFDAILVGESLMRSEDIGAKLRELTGAP</sequence>
<dbReference type="UniPathway" id="UPA00035">
    <property type="reaction ID" value="UER00043"/>
</dbReference>
<organism evidence="10">
    <name type="scientific">marine metagenome</name>
    <dbReference type="NCBI Taxonomy" id="408172"/>
    <lineage>
        <taxon>unclassified sequences</taxon>
        <taxon>metagenomes</taxon>
        <taxon>ecological metagenomes</taxon>
    </lineage>
</organism>
<dbReference type="GO" id="GO:0004425">
    <property type="term" value="F:indole-3-glycerol-phosphate synthase activity"/>
    <property type="evidence" value="ECO:0007669"/>
    <property type="project" value="UniProtKB-EC"/>
</dbReference>
<feature type="non-terminal residue" evidence="10">
    <location>
        <position position="1"/>
    </location>
</feature>
<dbReference type="GO" id="GO:0000162">
    <property type="term" value="P:L-tryptophan biosynthetic process"/>
    <property type="evidence" value="ECO:0007669"/>
    <property type="project" value="UniProtKB-UniPathway"/>
</dbReference>
<dbReference type="EC" id="4.1.1.48" evidence="3"/>
<gene>
    <name evidence="10" type="ORF">METZ01_LOCUS365047</name>
</gene>
<evidence type="ECO:0000256" key="6">
    <source>
        <dbReference type="ARBA" id="ARBA00022822"/>
    </source>
</evidence>
<dbReference type="EMBL" id="UINC01130856">
    <property type="protein sequence ID" value="SVD12193.1"/>
    <property type="molecule type" value="Genomic_DNA"/>
</dbReference>
<name>A0A382SQV8_9ZZZZ</name>
<dbReference type="FunFam" id="3.20.20.70:FF:000024">
    <property type="entry name" value="Indole-3-glycerol phosphate synthase"/>
    <property type="match status" value="1"/>
</dbReference>
<evidence type="ECO:0000256" key="5">
    <source>
        <dbReference type="ARBA" id="ARBA00022793"/>
    </source>
</evidence>